<reference evidence="2" key="1">
    <citation type="journal article" date="2019" name="Int. J. Syst. Evol. Microbiol.">
        <title>The Global Catalogue of Microorganisms (GCM) 10K type strain sequencing project: providing services to taxonomists for standard genome sequencing and annotation.</title>
        <authorList>
            <consortium name="The Broad Institute Genomics Platform"/>
            <consortium name="The Broad Institute Genome Sequencing Center for Infectious Disease"/>
            <person name="Wu L."/>
            <person name="Ma J."/>
        </authorList>
    </citation>
    <scope>NUCLEOTIDE SEQUENCE [LARGE SCALE GENOMIC DNA]</scope>
    <source>
        <strain evidence="2">JCM 17705</strain>
    </source>
</reference>
<evidence type="ECO:0000313" key="1">
    <source>
        <dbReference type="EMBL" id="GAA4319885.1"/>
    </source>
</evidence>
<protein>
    <submittedName>
        <fullName evidence="1">Uncharacterized protein</fullName>
    </submittedName>
</protein>
<comment type="caution">
    <text evidence="1">The sequence shown here is derived from an EMBL/GenBank/DDBJ whole genome shotgun (WGS) entry which is preliminary data.</text>
</comment>
<proteinExistence type="predicted"/>
<organism evidence="1 2">
    <name type="scientific">Mucilaginibacter gynuensis</name>
    <dbReference type="NCBI Taxonomy" id="1302236"/>
    <lineage>
        <taxon>Bacteria</taxon>
        <taxon>Pseudomonadati</taxon>
        <taxon>Bacteroidota</taxon>
        <taxon>Sphingobacteriia</taxon>
        <taxon>Sphingobacteriales</taxon>
        <taxon>Sphingobacteriaceae</taxon>
        <taxon>Mucilaginibacter</taxon>
    </lineage>
</organism>
<sequence>MNEITPAEKDGKYEFKINYSERELNCKVEKEQDKLHVSIDDNINAELKINNDGSIEQVEGTPIPASTIDYIKKQILGHQV</sequence>
<name>A0ABP8G917_9SPHI</name>
<evidence type="ECO:0000313" key="2">
    <source>
        <dbReference type="Proteomes" id="UP001500582"/>
    </source>
</evidence>
<dbReference type="Proteomes" id="UP001500582">
    <property type="component" value="Unassembled WGS sequence"/>
</dbReference>
<keyword evidence="2" id="KW-1185">Reference proteome</keyword>
<dbReference type="EMBL" id="BAABFT010000004">
    <property type="protein sequence ID" value="GAA4319885.1"/>
    <property type="molecule type" value="Genomic_DNA"/>
</dbReference>
<dbReference type="RefSeq" id="WP_345210797.1">
    <property type="nucleotide sequence ID" value="NZ_BAABFT010000004.1"/>
</dbReference>
<accession>A0ABP8G917</accession>
<gene>
    <name evidence="1" type="ORF">GCM10023149_18840</name>
</gene>